<dbReference type="Gene3D" id="3.40.570.10">
    <property type="entry name" value="Extracellular Endonuclease, subunit A"/>
    <property type="match status" value="1"/>
</dbReference>
<keyword evidence="3" id="KW-1133">Transmembrane helix</keyword>
<evidence type="ECO:0000256" key="2">
    <source>
        <dbReference type="SAM" id="MobiDB-lite"/>
    </source>
</evidence>
<protein>
    <submittedName>
        <fullName evidence="6">Uncharacterized protein</fullName>
    </submittedName>
</protein>
<keyword evidence="3" id="KW-0472">Membrane</keyword>
<dbReference type="SUPFAM" id="SSF54060">
    <property type="entry name" value="His-Me finger endonucleases"/>
    <property type="match status" value="1"/>
</dbReference>
<dbReference type="SMART" id="SM00892">
    <property type="entry name" value="Endonuclease_NS"/>
    <property type="match status" value="1"/>
</dbReference>
<keyword evidence="7" id="KW-1185">Reference proteome</keyword>
<feature type="region of interest" description="Disordered" evidence="2">
    <location>
        <begin position="395"/>
        <end position="419"/>
    </location>
</feature>
<feature type="transmembrane region" description="Helical" evidence="3">
    <location>
        <begin position="291"/>
        <end position="311"/>
    </location>
</feature>
<dbReference type="InterPro" id="IPR040255">
    <property type="entry name" value="Non-specific_endonuclease"/>
</dbReference>
<evidence type="ECO:0000256" key="1">
    <source>
        <dbReference type="ARBA" id="ARBA00010052"/>
    </source>
</evidence>
<name>A0ABQ6M5F8_9STRA</name>
<dbReference type="InterPro" id="IPR044929">
    <property type="entry name" value="DNA/RNA_non-sp_Endonuclease_sf"/>
</dbReference>
<proteinExistence type="inferred from homology"/>
<dbReference type="SMART" id="SM00477">
    <property type="entry name" value="NUC"/>
    <property type="match status" value="1"/>
</dbReference>
<evidence type="ECO:0000259" key="4">
    <source>
        <dbReference type="SMART" id="SM00477"/>
    </source>
</evidence>
<evidence type="ECO:0000313" key="6">
    <source>
        <dbReference type="EMBL" id="GMI19777.1"/>
    </source>
</evidence>
<evidence type="ECO:0000256" key="3">
    <source>
        <dbReference type="SAM" id="Phobius"/>
    </source>
</evidence>
<gene>
    <name evidence="6" type="ORF">TeGR_g2812</name>
</gene>
<dbReference type="PANTHER" id="PTHR13966">
    <property type="entry name" value="ENDONUCLEASE RELATED"/>
    <property type="match status" value="1"/>
</dbReference>
<comment type="caution">
    <text evidence="6">The sequence shown here is derived from an EMBL/GenBank/DDBJ whole genome shotgun (WGS) entry which is preliminary data.</text>
</comment>
<accession>A0ABQ6M5F8</accession>
<dbReference type="PANTHER" id="PTHR13966:SF5">
    <property type="entry name" value="ENDONUCLEASE G, MITOCHONDRIAL"/>
    <property type="match status" value="1"/>
</dbReference>
<evidence type="ECO:0000313" key="7">
    <source>
        <dbReference type="Proteomes" id="UP001165060"/>
    </source>
</evidence>
<sequence>YFGELETTNSPDQISVSLLIFGLVAGVVALCTRMAVTHSSTWFMRRAKFAVNKMADISTAKDQAEVMSHLSAARHIFITSWFKNTTLMMTEIASIVIIAFYSGKLMGVAVGLFLVSLIFAVLDDFYLFNGQNKAQALAARLSTASEAAKSSAPSDAADEDFESNTRFLHNYVSPAHTVVQLAHVMYSYVSPVLFFYVATSSAATSAADGGTTMSAALSSVIFYGLAVSCQIQQHGQTSKVIKNLYHAERLVEFDAKHGGVFDYFNENPNVEIPFSSKKQGSKFMTTSSEKAGFVFTAAFILAIVVTSFTLMGTVDLSCPSTPVTCSNVPADGTAIVINFDTAFSMRNGCTITDSIADILDTCEQAIAAGMNEVESAAWEFDDDVSAQIDAENDMQSAADARPTSQTTTTKTISASYQGGRSTNTLQQTYTLAEAGSRRLLERQRRLSDDSDMVPSGAATVGDSGDYVPEFTGYEISVATGTGRYDNSKDFISIQFVGTDGTSEYMPLGEFKVKGEEKTIWIESQDGLKLKKITVNGIYEGGMSGMVKCRGSTRSGTYNCEYSGGVSMTVVGADPNDCVAECNPDEQGEPPAVASFAPNFSSSNTDGGEKLSYLFGDVYNSCDVNGPTKFTYTGKCDTGCGDRHGSFKLSPPLAGETIPPLCQQKNGDSYPTYCKVGDEYTQIASSAADCAGTKISHDRGHQIPANNFDNDEDIIEQTNYMTNILPQAAKMNRGAWLKTEMMVECWRNEAPTTVVGGAVYMGDAEARVSHGQSIPAEWEGHDRSDWFDVSHHVKNPTYFWKIIVTAAVPGKYENEDHIAFWMPNDDIATSANANDYIVTIDELEAHLSDWGVPEVFDFPGSDIKYSQVWADPAGCSRA</sequence>
<evidence type="ECO:0000259" key="5">
    <source>
        <dbReference type="SMART" id="SM00892"/>
    </source>
</evidence>
<dbReference type="EMBL" id="BRYB01001176">
    <property type="protein sequence ID" value="GMI19777.1"/>
    <property type="molecule type" value="Genomic_DNA"/>
</dbReference>
<feature type="transmembrane region" description="Helical" evidence="3">
    <location>
        <begin position="14"/>
        <end position="36"/>
    </location>
</feature>
<keyword evidence="3" id="KW-0812">Transmembrane</keyword>
<dbReference type="Pfam" id="PF01223">
    <property type="entry name" value="Endonuclease_NS"/>
    <property type="match status" value="1"/>
</dbReference>
<dbReference type="InterPro" id="IPR001604">
    <property type="entry name" value="Endo_G_ENPP1-like_dom"/>
</dbReference>
<feature type="domain" description="DNA/RNA non-specific endonuclease/pyrophosphatase/phosphodiesterase" evidence="5">
    <location>
        <begin position="595"/>
        <end position="854"/>
    </location>
</feature>
<feature type="non-terminal residue" evidence="6">
    <location>
        <position position="1"/>
    </location>
</feature>
<feature type="domain" description="ENPP1-3/EXOG-like endonuclease/phosphodiesterase" evidence="4">
    <location>
        <begin position="643"/>
        <end position="849"/>
    </location>
</feature>
<dbReference type="InterPro" id="IPR044925">
    <property type="entry name" value="His-Me_finger_sf"/>
</dbReference>
<feature type="transmembrane region" description="Helical" evidence="3">
    <location>
        <begin position="107"/>
        <end position="128"/>
    </location>
</feature>
<dbReference type="Proteomes" id="UP001165060">
    <property type="component" value="Unassembled WGS sequence"/>
</dbReference>
<comment type="similarity">
    <text evidence="1">Belongs to the DNA/RNA non-specific endonuclease family.</text>
</comment>
<dbReference type="InterPro" id="IPR020821">
    <property type="entry name" value="ENPP1-3/EXOG-like_nuc-like"/>
</dbReference>
<organism evidence="6 7">
    <name type="scientific">Tetraparma gracilis</name>
    <dbReference type="NCBI Taxonomy" id="2962635"/>
    <lineage>
        <taxon>Eukaryota</taxon>
        <taxon>Sar</taxon>
        <taxon>Stramenopiles</taxon>
        <taxon>Ochrophyta</taxon>
        <taxon>Bolidophyceae</taxon>
        <taxon>Parmales</taxon>
        <taxon>Triparmaceae</taxon>
        <taxon>Tetraparma</taxon>
    </lineage>
</organism>
<reference evidence="6 7" key="1">
    <citation type="journal article" date="2023" name="Commun. Biol.">
        <title>Genome analysis of Parmales, the sister group of diatoms, reveals the evolutionary specialization of diatoms from phago-mixotrophs to photoautotrophs.</title>
        <authorList>
            <person name="Ban H."/>
            <person name="Sato S."/>
            <person name="Yoshikawa S."/>
            <person name="Yamada K."/>
            <person name="Nakamura Y."/>
            <person name="Ichinomiya M."/>
            <person name="Sato N."/>
            <person name="Blanc-Mathieu R."/>
            <person name="Endo H."/>
            <person name="Kuwata A."/>
            <person name="Ogata H."/>
        </authorList>
    </citation>
    <scope>NUCLEOTIDE SEQUENCE [LARGE SCALE GENOMIC DNA]</scope>
</reference>